<evidence type="ECO:0000256" key="1">
    <source>
        <dbReference type="ARBA" id="ARBA00022598"/>
    </source>
</evidence>
<dbReference type="GO" id="GO:0004812">
    <property type="term" value="F:aminoacyl-tRNA ligase activity"/>
    <property type="evidence" value="ECO:0007669"/>
    <property type="project" value="UniProtKB-KW"/>
</dbReference>
<proteinExistence type="predicted"/>
<evidence type="ECO:0000259" key="6">
    <source>
        <dbReference type="PROSITE" id="PS50943"/>
    </source>
</evidence>
<evidence type="ECO:0000313" key="7">
    <source>
        <dbReference type="EMBL" id="QDZ76573.1"/>
    </source>
</evidence>
<dbReference type="GO" id="GO:0006412">
    <property type="term" value="P:translation"/>
    <property type="evidence" value="ECO:0007669"/>
    <property type="project" value="UniProtKB-KW"/>
</dbReference>
<gene>
    <name evidence="7" type="ORF">D0437_27375</name>
</gene>
<dbReference type="SMART" id="SM00530">
    <property type="entry name" value="HTH_XRE"/>
    <property type="match status" value="1"/>
</dbReference>
<dbReference type="InterPro" id="IPR001387">
    <property type="entry name" value="Cro/C1-type_HTH"/>
</dbReference>
<sequence length="167" mass="19178">MKIFGARVKMLRMHRSWSMRELGEKIGEITGTPVSQTTISNWEHKGAEPPYSVLVALTKLFNISTDFLLGLSNEIPESENLLINKESLIIPEQIKNPLFKANIETDIGASIMNDLVEEIRTLPANQQENIQNEINDYLEYTKYKQAKLYSDLKKFKKYLQSEIKASK</sequence>
<evidence type="ECO:0000256" key="4">
    <source>
        <dbReference type="ARBA" id="ARBA00022917"/>
    </source>
</evidence>
<evidence type="ECO:0000256" key="2">
    <source>
        <dbReference type="ARBA" id="ARBA00022741"/>
    </source>
</evidence>
<dbReference type="GO" id="GO:0000049">
    <property type="term" value="F:tRNA binding"/>
    <property type="evidence" value="ECO:0007669"/>
    <property type="project" value="InterPro"/>
</dbReference>
<keyword evidence="1" id="KW-0436">Ligase</keyword>
<keyword evidence="5" id="KW-0030">Aminoacyl-tRNA synthetase</keyword>
<feature type="domain" description="HTH cro/C1-type" evidence="6">
    <location>
        <begin position="8"/>
        <end position="68"/>
    </location>
</feature>
<dbReference type="AlphaFoldDB" id="A0A9X7M218"/>
<evidence type="ECO:0000256" key="5">
    <source>
        <dbReference type="ARBA" id="ARBA00023146"/>
    </source>
</evidence>
<name>A0A9X7M218_BACCE</name>
<evidence type="ECO:0000313" key="8">
    <source>
        <dbReference type="Proteomes" id="UP000321735"/>
    </source>
</evidence>
<dbReference type="EMBL" id="CP031778">
    <property type="protein sequence ID" value="QDZ76573.1"/>
    <property type="molecule type" value="Genomic_DNA"/>
</dbReference>
<keyword evidence="2" id="KW-0547">Nucleotide-binding</keyword>
<dbReference type="RefSeq" id="WP_208742589.1">
    <property type="nucleotide sequence ID" value="NZ_CP031778.1"/>
</dbReference>
<protein>
    <submittedName>
        <fullName evidence="7">XRE family transcriptional regulator</fullName>
    </submittedName>
</protein>
<dbReference type="Pfam" id="PF01381">
    <property type="entry name" value="HTH_3"/>
    <property type="match status" value="1"/>
</dbReference>
<dbReference type="GO" id="GO:0005524">
    <property type="term" value="F:ATP binding"/>
    <property type="evidence" value="ECO:0007669"/>
    <property type="project" value="UniProtKB-KW"/>
</dbReference>
<accession>A0A9X7M218</accession>
<evidence type="ECO:0000256" key="3">
    <source>
        <dbReference type="ARBA" id="ARBA00022840"/>
    </source>
</evidence>
<dbReference type="InterPro" id="IPR010982">
    <property type="entry name" value="Lambda_DNA-bd_dom_sf"/>
</dbReference>
<dbReference type="Proteomes" id="UP000321735">
    <property type="component" value="Chromosome"/>
</dbReference>
<dbReference type="CDD" id="cd00093">
    <property type="entry name" value="HTH_XRE"/>
    <property type="match status" value="1"/>
</dbReference>
<dbReference type="Gene3D" id="1.10.260.40">
    <property type="entry name" value="lambda repressor-like DNA-binding domains"/>
    <property type="match status" value="1"/>
</dbReference>
<dbReference type="SUPFAM" id="SSF47413">
    <property type="entry name" value="lambda repressor-like DNA-binding domains"/>
    <property type="match status" value="1"/>
</dbReference>
<dbReference type="GO" id="GO:0003677">
    <property type="term" value="F:DNA binding"/>
    <property type="evidence" value="ECO:0007669"/>
    <property type="project" value="InterPro"/>
</dbReference>
<dbReference type="InterPro" id="IPR008925">
    <property type="entry name" value="aa_tRNA-synth_I_cd-bd_sf"/>
</dbReference>
<keyword evidence="4" id="KW-0648">Protein biosynthesis</keyword>
<reference evidence="7 8" key="1">
    <citation type="journal article" date="2019" name="Ecotoxicol. Environ. Saf.">
        <title>Microbial characterization of heavy metal resistant bacterial strains isolated from an electroplating wastewater treatment plant.</title>
        <authorList>
            <person name="Cai X."/>
            <person name="Zheng X."/>
            <person name="Zhang D."/>
            <person name="Iqbal W."/>
            <person name="Liu C."/>
            <person name="Yang B."/>
            <person name="Zhao X."/>
            <person name="Lu X."/>
            <person name="Mao Y."/>
        </authorList>
    </citation>
    <scope>NUCLEOTIDE SEQUENCE [LARGE SCALE GENOMIC DNA]</scope>
    <source>
        <strain evidence="7 8">Co1-1</strain>
    </source>
</reference>
<keyword evidence="3" id="KW-0067">ATP-binding</keyword>
<dbReference type="PROSITE" id="PS50943">
    <property type="entry name" value="HTH_CROC1"/>
    <property type="match status" value="1"/>
</dbReference>
<organism evidence="7 8">
    <name type="scientific">Bacillus cereus</name>
    <dbReference type="NCBI Taxonomy" id="1396"/>
    <lineage>
        <taxon>Bacteria</taxon>
        <taxon>Bacillati</taxon>
        <taxon>Bacillota</taxon>
        <taxon>Bacilli</taxon>
        <taxon>Bacillales</taxon>
        <taxon>Bacillaceae</taxon>
        <taxon>Bacillus</taxon>
        <taxon>Bacillus cereus group</taxon>
    </lineage>
</organism>
<dbReference type="SUPFAM" id="SSF48163">
    <property type="entry name" value="An anticodon-binding domain of class I aminoacyl-tRNA synthetases"/>
    <property type="match status" value="1"/>
</dbReference>